<evidence type="ECO:0000256" key="2">
    <source>
        <dbReference type="ARBA" id="ARBA00022526"/>
    </source>
</evidence>
<reference evidence="4 5" key="1">
    <citation type="submission" date="2021-05" db="EMBL/GenBank/DDBJ databases">
        <authorList>
            <person name="Zhang Z.D."/>
            <person name="Osman G."/>
        </authorList>
    </citation>
    <scope>NUCLEOTIDE SEQUENCE [LARGE SCALE GENOMIC DNA]</scope>
    <source>
        <strain evidence="4 5">KCTC 32217</strain>
    </source>
</reference>
<keyword evidence="5" id="KW-1185">Reference proteome</keyword>
<name>A0AAP2G247_9BACT</name>
<protein>
    <submittedName>
        <fullName evidence="4">Lactonase family protein</fullName>
    </submittedName>
</protein>
<proteinExistence type="inferred from homology"/>
<evidence type="ECO:0000256" key="1">
    <source>
        <dbReference type="ARBA" id="ARBA00005564"/>
    </source>
</evidence>
<dbReference type="RefSeq" id="WP_213946057.1">
    <property type="nucleotide sequence ID" value="NZ_JAHCMY010000009.1"/>
</dbReference>
<comment type="similarity">
    <text evidence="1">Belongs to the cycloisomerase 2 family.</text>
</comment>
<accession>A0AAP2G247</accession>
<dbReference type="InterPro" id="IPR019405">
    <property type="entry name" value="Lactonase_7-beta_prop"/>
</dbReference>
<evidence type="ECO:0000313" key="4">
    <source>
        <dbReference type="EMBL" id="MBS9525202.1"/>
    </source>
</evidence>
<feature type="signal peptide" evidence="3">
    <location>
        <begin position="1"/>
        <end position="19"/>
    </location>
</feature>
<sequence length="368" mass="40170">MKSFLTIIIALLMTHSAIAQDSFLALVGTYTETDKQGINLVRFHSNRTPEIVSIATHIENPSFVISTKSGNRVYAVQETDNGQVTSLKFDSINNNLVKINTVSSNGAAPCYLTLDPSEKFLIVGNYEGGNLSVLQIGENGELLKTVQTVEHSGSSVNEERQEAAHVHSAVFHPNGRQLFVGDLGIDKVKIYDFDSTATNPLTHSFDIEVAPGSGPRHLIFDKTGDHLYLIHELTGEVGHYQNSSGSAYEHVGSHLLSEENFSGEQGGAEIRITPDGSFLYASNRGEANQLTVFKISADGKLEAIQRIGVNGENPRNFLLSPDLSQILIANQDTDEIVLFERDQTTGKVSPTDFTLSIPKPVYIFPLPK</sequence>
<keyword evidence="2" id="KW-0119">Carbohydrate metabolism</keyword>
<dbReference type="PANTHER" id="PTHR30344">
    <property type="entry name" value="6-PHOSPHOGLUCONOLACTONASE-RELATED"/>
    <property type="match status" value="1"/>
</dbReference>
<gene>
    <name evidence="4" type="ORF">KI659_14370</name>
</gene>
<dbReference type="Gene3D" id="2.130.10.10">
    <property type="entry name" value="YVTN repeat-like/Quinoprotein amine dehydrogenase"/>
    <property type="match status" value="1"/>
</dbReference>
<organism evidence="4 5">
    <name type="scientific">Litoribacter ruber</name>
    <dbReference type="NCBI Taxonomy" id="702568"/>
    <lineage>
        <taxon>Bacteria</taxon>
        <taxon>Pseudomonadati</taxon>
        <taxon>Bacteroidota</taxon>
        <taxon>Cytophagia</taxon>
        <taxon>Cytophagales</taxon>
        <taxon>Cyclobacteriaceae</taxon>
        <taxon>Litoribacter</taxon>
    </lineage>
</organism>
<dbReference type="PANTHER" id="PTHR30344:SF1">
    <property type="entry name" value="6-PHOSPHOGLUCONOLACTONASE"/>
    <property type="match status" value="1"/>
</dbReference>
<dbReference type="GO" id="GO:0006006">
    <property type="term" value="P:glucose metabolic process"/>
    <property type="evidence" value="ECO:0007669"/>
    <property type="project" value="UniProtKB-KW"/>
</dbReference>
<dbReference type="GO" id="GO:0017057">
    <property type="term" value="F:6-phosphogluconolactonase activity"/>
    <property type="evidence" value="ECO:0007669"/>
    <property type="project" value="TreeGrafter"/>
</dbReference>
<comment type="caution">
    <text evidence="4">The sequence shown here is derived from an EMBL/GenBank/DDBJ whole genome shotgun (WGS) entry which is preliminary data.</text>
</comment>
<dbReference type="AlphaFoldDB" id="A0AAP2G247"/>
<dbReference type="SUPFAM" id="SSF51004">
    <property type="entry name" value="C-terminal (heme d1) domain of cytochrome cd1-nitrite reductase"/>
    <property type="match status" value="1"/>
</dbReference>
<dbReference type="EMBL" id="JAHCMY010000009">
    <property type="protein sequence ID" value="MBS9525202.1"/>
    <property type="molecule type" value="Genomic_DNA"/>
</dbReference>
<feature type="chain" id="PRO_5042981122" evidence="3">
    <location>
        <begin position="20"/>
        <end position="368"/>
    </location>
</feature>
<dbReference type="InterPro" id="IPR015943">
    <property type="entry name" value="WD40/YVTN_repeat-like_dom_sf"/>
</dbReference>
<dbReference type="InterPro" id="IPR011048">
    <property type="entry name" value="Haem_d1_sf"/>
</dbReference>
<evidence type="ECO:0000313" key="5">
    <source>
        <dbReference type="Proteomes" id="UP001319104"/>
    </source>
</evidence>
<keyword evidence="2" id="KW-0313">Glucose metabolism</keyword>
<dbReference type="Proteomes" id="UP001319104">
    <property type="component" value="Unassembled WGS sequence"/>
</dbReference>
<keyword evidence="3" id="KW-0732">Signal</keyword>
<evidence type="ECO:0000256" key="3">
    <source>
        <dbReference type="SAM" id="SignalP"/>
    </source>
</evidence>
<dbReference type="InterPro" id="IPR050282">
    <property type="entry name" value="Cycloisomerase_2"/>
</dbReference>
<dbReference type="Pfam" id="PF10282">
    <property type="entry name" value="Lactonase"/>
    <property type="match status" value="1"/>
</dbReference>